<dbReference type="HOGENOM" id="CLU_3069390_0_0_1"/>
<keyword evidence="2" id="KW-1185">Reference proteome</keyword>
<name>A0A0D0DIH5_9AGAM</name>
<gene>
    <name evidence="1" type="ORF">PAXRUDRAFT_824218</name>
</gene>
<dbReference type="Proteomes" id="UP000054538">
    <property type="component" value="Unassembled WGS sequence"/>
</dbReference>
<sequence length="53" mass="5967">MATPKNPGSSESRHDPKVVSHPPWWVSFFRVTAFKAVVTFRLSLGISPNAEIW</sequence>
<evidence type="ECO:0000313" key="2">
    <source>
        <dbReference type="Proteomes" id="UP000054538"/>
    </source>
</evidence>
<proteinExistence type="predicted"/>
<protein>
    <submittedName>
        <fullName evidence="1">Uncharacterized protein</fullName>
    </submittedName>
</protein>
<dbReference type="EMBL" id="KN824905">
    <property type="protein sequence ID" value="KIK98142.1"/>
    <property type="molecule type" value="Genomic_DNA"/>
</dbReference>
<reference evidence="1 2" key="1">
    <citation type="submission" date="2014-04" db="EMBL/GenBank/DDBJ databases">
        <authorList>
            <consortium name="DOE Joint Genome Institute"/>
            <person name="Kuo A."/>
            <person name="Kohler A."/>
            <person name="Jargeat P."/>
            <person name="Nagy L.G."/>
            <person name="Floudas D."/>
            <person name="Copeland A."/>
            <person name="Barry K.W."/>
            <person name="Cichocki N."/>
            <person name="Veneault-Fourrey C."/>
            <person name="LaButti K."/>
            <person name="Lindquist E.A."/>
            <person name="Lipzen A."/>
            <person name="Lundell T."/>
            <person name="Morin E."/>
            <person name="Murat C."/>
            <person name="Sun H."/>
            <person name="Tunlid A."/>
            <person name="Henrissat B."/>
            <person name="Grigoriev I.V."/>
            <person name="Hibbett D.S."/>
            <person name="Martin F."/>
            <person name="Nordberg H.P."/>
            <person name="Cantor M.N."/>
            <person name="Hua S.X."/>
        </authorList>
    </citation>
    <scope>NUCLEOTIDE SEQUENCE [LARGE SCALE GENOMIC DNA]</scope>
    <source>
        <strain evidence="1 2">Ve08.2h10</strain>
    </source>
</reference>
<organism evidence="1 2">
    <name type="scientific">Paxillus rubicundulus Ve08.2h10</name>
    <dbReference type="NCBI Taxonomy" id="930991"/>
    <lineage>
        <taxon>Eukaryota</taxon>
        <taxon>Fungi</taxon>
        <taxon>Dikarya</taxon>
        <taxon>Basidiomycota</taxon>
        <taxon>Agaricomycotina</taxon>
        <taxon>Agaricomycetes</taxon>
        <taxon>Agaricomycetidae</taxon>
        <taxon>Boletales</taxon>
        <taxon>Paxilineae</taxon>
        <taxon>Paxillaceae</taxon>
        <taxon>Paxillus</taxon>
    </lineage>
</organism>
<evidence type="ECO:0000313" key="1">
    <source>
        <dbReference type="EMBL" id="KIK98142.1"/>
    </source>
</evidence>
<dbReference type="AlphaFoldDB" id="A0A0D0DIH5"/>
<dbReference type="InParanoid" id="A0A0D0DIH5"/>
<reference evidence="2" key="2">
    <citation type="submission" date="2015-01" db="EMBL/GenBank/DDBJ databases">
        <title>Evolutionary Origins and Diversification of the Mycorrhizal Mutualists.</title>
        <authorList>
            <consortium name="DOE Joint Genome Institute"/>
            <consortium name="Mycorrhizal Genomics Consortium"/>
            <person name="Kohler A."/>
            <person name="Kuo A."/>
            <person name="Nagy L.G."/>
            <person name="Floudas D."/>
            <person name="Copeland A."/>
            <person name="Barry K.W."/>
            <person name="Cichocki N."/>
            <person name="Veneault-Fourrey C."/>
            <person name="LaButti K."/>
            <person name="Lindquist E.A."/>
            <person name="Lipzen A."/>
            <person name="Lundell T."/>
            <person name="Morin E."/>
            <person name="Murat C."/>
            <person name="Riley R."/>
            <person name="Ohm R."/>
            <person name="Sun H."/>
            <person name="Tunlid A."/>
            <person name="Henrissat B."/>
            <person name="Grigoriev I.V."/>
            <person name="Hibbett D.S."/>
            <person name="Martin F."/>
        </authorList>
    </citation>
    <scope>NUCLEOTIDE SEQUENCE [LARGE SCALE GENOMIC DNA]</scope>
    <source>
        <strain evidence="2">Ve08.2h10</strain>
    </source>
</reference>
<accession>A0A0D0DIH5</accession>